<evidence type="ECO:0000256" key="2">
    <source>
        <dbReference type="ARBA" id="ARBA00007935"/>
    </source>
</evidence>
<dbReference type="Gene3D" id="1.10.3470.10">
    <property type="entry name" value="ABC transporter involved in vitamin B12 uptake, BtuC"/>
    <property type="match status" value="1"/>
</dbReference>
<gene>
    <name evidence="13" type="primary">yfiZ</name>
    <name evidence="13" type="ORF">MCCS_22090</name>
</gene>
<dbReference type="InterPro" id="IPR037294">
    <property type="entry name" value="ABC_BtuC-like"/>
</dbReference>
<dbReference type="GO" id="GO:0033214">
    <property type="term" value="P:siderophore-iron import into cell"/>
    <property type="evidence" value="ECO:0007669"/>
    <property type="project" value="TreeGrafter"/>
</dbReference>
<keyword evidence="8 12" id="KW-0472">Membrane</keyword>
<keyword evidence="14" id="KW-1185">Reference proteome</keyword>
<dbReference type="FunFam" id="1.10.3470.10:FF:000001">
    <property type="entry name" value="Vitamin B12 ABC transporter permease BtuC"/>
    <property type="match status" value="1"/>
</dbReference>
<keyword evidence="6 12" id="KW-0812">Transmembrane</keyword>
<feature type="transmembrane region" description="Helical" evidence="12">
    <location>
        <begin position="305"/>
        <end position="324"/>
    </location>
</feature>
<evidence type="ECO:0000256" key="11">
    <source>
        <dbReference type="ARBA" id="ARBA00031465"/>
    </source>
</evidence>
<keyword evidence="7 12" id="KW-1133">Transmembrane helix</keyword>
<feature type="transmembrane region" description="Helical" evidence="12">
    <location>
        <begin position="148"/>
        <end position="167"/>
    </location>
</feature>
<evidence type="ECO:0000256" key="1">
    <source>
        <dbReference type="ARBA" id="ARBA00004651"/>
    </source>
</evidence>
<dbReference type="GO" id="GO:0022857">
    <property type="term" value="F:transmembrane transporter activity"/>
    <property type="evidence" value="ECO:0007669"/>
    <property type="project" value="InterPro"/>
</dbReference>
<feature type="transmembrane region" description="Helical" evidence="12">
    <location>
        <begin position="229"/>
        <end position="262"/>
    </location>
</feature>
<dbReference type="EMBL" id="CP021059">
    <property type="protein sequence ID" value="ARQ07797.1"/>
    <property type="molecule type" value="Genomic_DNA"/>
</dbReference>
<evidence type="ECO:0000256" key="8">
    <source>
        <dbReference type="ARBA" id="ARBA00023136"/>
    </source>
</evidence>
<dbReference type="Pfam" id="PF01032">
    <property type="entry name" value="FecCD"/>
    <property type="match status" value="1"/>
</dbReference>
<evidence type="ECO:0000256" key="4">
    <source>
        <dbReference type="ARBA" id="ARBA00022448"/>
    </source>
</evidence>
<feature type="transmembrane region" description="Helical" evidence="12">
    <location>
        <begin position="6"/>
        <end position="27"/>
    </location>
</feature>
<dbReference type="SUPFAM" id="SSF81345">
    <property type="entry name" value="ABC transporter involved in vitamin B12 uptake, BtuC"/>
    <property type="match status" value="1"/>
</dbReference>
<accession>A0A1W7ADX1</accession>
<comment type="function">
    <text evidence="9">Part of the binding-protein-dependent transport system for heme-iron. Responsible for the translocation of the substrate across the membrane.</text>
</comment>
<dbReference type="CDD" id="cd06550">
    <property type="entry name" value="TM_ABC_iron-siderophores_like"/>
    <property type="match status" value="1"/>
</dbReference>
<dbReference type="AlphaFoldDB" id="A0A1W7ADX1"/>
<dbReference type="PANTHER" id="PTHR30472:SF1">
    <property type="entry name" value="FE(3+) DICITRATE TRANSPORT SYSTEM PERMEASE PROTEIN FECC-RELATED"/>
    <property type="match status" value="1"/>
</dbReference>
<dbReference type="RefSeq" id="WP_261785723.1">
    <property type="nucleotide sequence ID" value="NZ_CBCRZA010000016.1"/>
</dbReference>
<feature type="transmembrane region" description="Helical" evidence="12">
    <location>
        <begin position="188"/>
        <end position="209"/>
    </location>
</feature>
<dbReference type="KEGG" id="mcak:MCCS_22090"/>
<keyword evidence="5" id="KW-1003">Cell membrane</keyword>
<feature type="transmembrane region" description="Helical" evidence="12">
    <location>
        <begin position="274"/>
        <end position="299"/>
    </location>
</feature>
<comment type="subcellular location">
    <subcellularLocation>
        <location evidence="1">Cell membrane</location>
        <topology evidence="1">Multi-pass membrane protein</topology>
    </subcellularLocation>
</comment>
<dbReference type="GeneID" id="35296292"/>
<evidence type="ECO:0000256" key="12">
    <source>
        <dbReference type="SAM" id="Phobius"/>
    </source>
</evidence>
<protein>
    <recommendedName>
        <fullName evidence="3">Probable heme-iron transport system permease protein IsdF</fullName>
    </recommendedName>
    <alternativeName>
        <fullName evidence="11">Iron-regulated surface determinant protein F</fullName>
    </alternativeName>
    <alternativeName>
        <fullName evidence="10">Staphylococcal iron-regulated protein G</fullName>
    </alternativeName>
</protein>
<evidence type="ECO:0000256" key="5">
    <source>
        <dbReference type="ARBA" id="ARBA00022475"/>
    </source>
</evidence>
<evidence type="ECO:0000313" key="13">
    <source>
        <dbReference type="EMBL" id="ARQ07797.1"/>
    </source>
</evidence>
<evidence type="ECO:0000313" key="14">
    <source>
        <dbReference type="Proteomes" id="UP000194154"/>
    </source>
</evidence>
<evidence type="ECO:0000256" key="3">
    <source>
        <dbReference type="ARBA" id="ARBA00018524"/>
    </source>
</evidence>
<dbReference type="PANTHER" id="PTHR30472">
    <property type="entry name" value="FERRIC ENTEROBACTIN TRANSPORT SYSTEM PERMEASE PROTEIN"/>
    <property type="match status" value="1"/>
</dbReference>
<dbReference type="STRING" id="1855823.MCCS_22090"/>
<organism evidence="13 14">
    <name type="scientific">Macrococcoides canis</name>
    <dbReference type="NCBI Taxonomy" id="1855823"/>
    <lineage>
        <taxon>Bacteria</taxon>
        <taxon>Bacillati</taxon>
        <taxon>Bacillota</taxon>
        <taxon>Bacilli</taxon>
        <taxon>Bacillales</taxon>
        <taxon>Staphylococcaceae</taxon>
        <taxon>Macrococcoides</taxon>
    </lineage>
</organism>
<evidence type="ECO:0000256" key="9">
    <source>
        <dbReference type="ARBA" id="ARBA00025320"/>
    </source>
</evidence>
<dbReference type="InterPro" id="IPR000522">
    <property type="entry name" value="ABC_transptr_permease_BtuC"/>
</dbReference>
<reference evidence="13 14" key="1">
    <citation type="journal article" date="2017" name="Int. J. Syst. Evol. Microbiol.">
        <title>Macrococcus canis sp. nov., a skin bacterium associated with infections in dogs.</title>
        <authorList>
            <person name="Gobeli Brawand S."/>
            <person name="Cotting K."/>
            <person name="Gomez-Sanz E."/>
            <person name="Collaud A."/>
            <person name="Thomann A."/>
            <person name="Brodard I."/>
            <person name="Rodriguez-Campos S."/>
            <person name="Strauss C."/>
            <person name="Perreten V."/>
        </authorList>
    </citation>
    <scope>NUCLEOTIDE SEQUENCE [LARGE SCALE GENOMIC DNA]</scope>
    <source>
        <strain evidence="13 14">KM45013</strain>
    </source>
</reference>
<keyword evidence="4" id="KW-0813">Transport</keyword>
<feature type="transmembrane region" description="Helical" evidence="12">
    <location>
        <begin position="115"/>
        <end position="136"/>
    </location>
</feature>
<evidence type="ECO:0000256" key="6">
    <source>
        <dbReference type="ARBA" id="ARBA00022692"/>
    </source>
</evidence>
<feature type="transmembrane region" description="Helical" evidence="12">
    <location>
        <begin position="85"/>
        <end position="108"/>
    </location>
</feature>
<feature type="transmembrane region" description="Helical" evidence="12">
    <location>
        <begin position="60"/>
        <end position="79"/>
    </location>
</feature>
<name>A0A1W7ADX1_9STAP</name>
<sequence>MQSNGIKLVLLSLLLIVSMICSLMFGYKVFTVSDVFHVFFQKQHIDEHNILMSLRLPRTLLAALIGLMLGISGVLIQTVTRNPYASPGIMGVNSGASLFVVIAIVIFSINGTFQLSAIAFIGACVVAAMIVGATTVPVRPLSIMELTLFGASISAFCMAATQGLLIYNESAIEQVIYWLSGAVSNKKLSILKHLWPFIVIGLMLTIYNIKNLNVYYLEDTTLKSVGGNILRIKFITMLSVALLSGASVAIAGPIAFIGLITPHITKMMISSHNHIVLLPAAGLIGAVLLVTSDILSRYLLFPQEIPVGIATAMIGSPIFFYLILKRKEQMS</sequence>
<evidence type="ECO:0000256" key="7">
    <source>
        <dbReference type="ARBA" id="ARBA00022989"/>
    </source>
</evidence>
<evidence type="ECO:0000256" key="10">
    <source>
        <dbReference type="ARBA" id="ARBA00031149"/>
    </source>
</evidence>
<dbReference type="Proteomes" id="UP000194154">
    <property type="component" value="Chromosome"/>
</dbReference>
<comment type="similarity">
    <text evidence="2">Belongs to the binding-protein-dependent transport system permease family. FecCD subfamily.</text>
</comment>
<dbReference type="GO" id="GO:0005886">
    <property type="term" value="C:plasma membrane"/>
    <property type="evidence" value="ECO:0007669"/>
    <property type="project" value="UniProtKB-SubCell"/>
</dbReference>
<proteinExistence type="inferred from homology"/>